<dbReference type="KEGG" id="palo:E6C60_0349"/>
<evidence type="ECO:0000313" key="3">
    <source>
        <dbReference type="Proteomes" id="UP000300879"/>
    </source>
</evidence>
<dbReference type="EMBL" id="CP040396">
    <property type="protein sequence ID" value="QCT01073.1"/>
    <property type="molecule type" value="Genomic_DNA"/>
</dbReference>
<sequence>MFSDPMDGGFGGGFGGGPGPVFEFIFNVFPIIFGIVFVFILYTIIRSAVQHAKNARAPRESSYARIISKRTEVTGSSRNHHDHHNSSSSRTYYYITLEFDNGERKEYLDVKKLYGLVTEGDTGYAAVQGDWIVDFERELPGRQAGL</sequence>
<name>A0A4P8XG56_9BACL</name>
<accession>A0A4P8XG56</accession>
<gene>
    <name evidence="2" type="ORF">E6C60_0349</name>
</gene>
<evidence type="ECO:0000313" key="2">
    <source>
        <dbReference type="EMBL" id="QCT01073.1"/>
    </source>
</evidence>
<evidence type="ECO:0000256" key="1">
    <source>
        <dbReference type="SAM" id="Phobius"/>
    </source>
</evidence>
<dbReference type="InterPro" id="IPR019635">
    <property type="entry name" value="DUF2500"/>
</dbReference>
<reference evidence="2 3" key="1">
    <citation type="submission" date="2019-05" db="EMBL/GenBank/DDBJ databases">
        <authorList>
            <person name="Chen C."/>
        </authorList>
    </citation>
    <scope>NUCLEOTIDE SEQUENCE [LARGE SCALE GENOMIC DNA]</scope>
    <source>
        <strain evidence="2 3">HB172198</strain>
    </source>
</reference>
<organism evidence="2 3">
    <name type="scientific">Paenibacillus algicola</name>
    <dbReference type="NCBI Taxonomy" id="2565926"/>
    <lineage>
        <taxon>Bacteria</taxon>
        <taxon>Bacillati</taxon>
        <taxon>Bacillota</taxon>
        <taxon>Bacilli</taxon>
        <taxon>Bacillales</taxon>
        <taxon>Paenibacillaceae</taxon>
        <taxon>Paenibacillus</taxon>
    </lineage>
</organism>
<feature type="transmembrane region" description="Helical" evidence="1">
    <location>
        <begin position="24"/>
        <end position="45"/>
    </location>
</feature>
<keyword evidence="3" id="KW-1185">Reference proteome</keyword>
<protein>
    <recommendedName>
        <fullName evidence="4">DUF2500 domain-containing protein</fullName>
    </recommendedName>
</protein>
<keyword evidence="1" id="KW-1133">Transmembrane helix</keyword>
<dbReference type="Pfam" id="PF10694">
    <property type="entry name" value="DUF2500"/>
    <property type="match status" value="1"/>
</dbReference>
<keyword evidence="1" id="KW-0472">Membrane</keyword>
<dbReference type="Proteomes" id="UP000300879">
    <property type="component" value="Chromosome"/>
</dbReference>
<dbReference type="RefSeq" id="WP_407669126.1">
    <property type="nucleotide sequence ID" value="NZ_CP040396.1"/>
</dbReference>
<dbReference type="AlphaFoldDB" id="A0A4P8XG56"/>
<dbReference type="Gene3D" id="2.40.50.660">
    <property type="match status" value="1"/>
</dbReference>
<keyword evidence="1" id="KW-0812">Transmembrane</keyword>
<evidence type="ECO:0008006" key="4">
    <source>
        <dbReference type="Google" id="ProtNLM"/>
    </source>
</evidence>
<proteinExistence type="predicted"/>